<proteinExistence type="predicted"/>
<accession>A0A2Z3H1F3</accession>
<evidence type="ECO:0000313" key="1">
    <source>
        <dbReference type="EMBL" id="AWM38681.1"/>
    </source>
</evidence>
<dbReference type="Proteomes" id="UP000245802">
    <property type="component" value="Chromosome"/>
</dbReference>
<sequence>MAQRTFIRSVTTSGNAPLGRLTAIVPDTLLIGDLPGTGTPSSSTYLRGDGTWATPSGSGTVTSVNLTAPAAGLTVSGGPITSSGSITLALADDLAALEALTGTNTLYYRSGASTWSAVTIGSGLSFTGGTLSATGGGGGSGTVTSVGITAPAAGITVSGSPVTTSGSITLALANDLAALEALSGTNTIYYRSGTSTWSPVTIGSGLTFTGGTLSASGGGPTPTPTSVAPGSSITATANTEYIIAGGIPATLATIKLPTSASVGDFLTIIGFGAGKWKLTQDLSQNIHDAVLGDTTSGPTGYVLATNQYDCITLRCAATNDWVVSHRNGVPTVA</sequence>
<keyword evidence="2" id="KW-1185">Reference proteome</keyword>
<dbReference type="KEGG" id="gog:C1280_17940"/>
<dbReference type="EMBL" id="CP025958">
    <property type="protein sequence ID" value="AWM38681.1"/>
    <property type="molecule type" value="Genomic_DNA"/>
</dbReference>
<reference evidence="1 2" key="1">
    <citation type="submission" date="2018-01" db="EMBL/GenBank/DDBJ databases">
        <title>G. obscuriglobus.</title>
        <authorList>
            <person name="Franke J."/>
            <person name="Blomberg W."/>
            <person name="Selmecki A."/>
        </authorList>
    </citation>
    <scope>NUCLEOTIDE SEQUENCE [LARGE SCALE GENOMIC DNA]</scope>
    <source>
        <strain evidence="1 2">DSM 5831</strain>
    </source>
</reference>
<evidence type="ECO:0000313" key="2">
    <source>
        <dbReference type="Proteomes" id="UP000245802"/>
    </source>
</evidence>
<dbReference type="RefSeq" id="WP_029600750.1">
    <property type="nucleotide sequence ID" value="NZ_CP025958.1"/>
</dbReference>
<dbReference type="AlphaFoldDB" id="A0A2Z3H1F3"/>
<gene>
    <name evidence="1" type="ORF">C1280_17940</name>
</gene>
<name>A0A2Z3H1F3_9BACT</name>
<organism evidence="1 2">
    <name type="scientific">Gemmata obscuriglobus</name>
    <dbReference type="NCBI Taxonomy" id="114"/>
    <lineage>
        <taxon>Bacteria</taxon>
        <taxon>Pseudomonadati</taxon>
        <taxon>Planctomycetota</taxon>
        <taxon>Planctomycetia</taxon>
        <taxon>Gemmatales</taxon>
        <taxon>Gemmataceae</taxon>
        <taxon>Gemmata</taxon>
    </lineage>
</organism>
<dbReference type="OrthoDB" id="1251983at2"/>
<protein>
    <submittedName>
        <fullName evidence="1">Uncharacterized protein</fullName>
    </submittedName>
</protein>